<dbReference type="RefSeq" id="WP_150086058.1">
    <property type="nucleotide sequence ID" value="NZ_VWSF01000001.1"/>
</dbReference>
<gene>
    <name evidence="1" type="ORF">F0145_00210</name>
</gene>
<dbReference type="EMBL" id="VWSF01000001">
    <property type="protein sequence ID" value="KAA5549062.1"/>
    <property type="molecule type" value="Genomic_DNA"/>
</dbReference>
<name>A0A5M6DS47_9BACT</name>
<evidence type="ECO:0000313" key="1">
    <source>
        <dbReference type="EMBL" id="KAA5549062.1"/>
    </source>
</evidence>
<organism evidence="1 2">
    <name type="scientific">Adhaeribacter rhizoryzae</name>
    <dbReference type="NCBI Taxonomy" id="2607907"/>
    <lineage>
        <taxon>Bacteria</taxon>
        <taxon>Pseudomonadati</taxon>
        <taxon>Bacteroidota</taxon>
        <taxon>Cytophagia</taxon>
        <taxon>Cytophagales</taxon>
        <taxon>Hymenobacteraceae</taxon>
        <taxon>Adhaeribacter</taxon>
    </lineage>
</organism>
<sequence length="153" mass="17890">MTIQHYRELLENQEYLTQTLIPLYQQEEDKLSFAKMKLLHLFFENGIQQKYNIQYLETLCSLLDTTCSQLFSCTLFSNADAAAQENTARLLHFALLIDLEILLVNLRIYEVIFSTLEEYEVCANIAYLHEKVIAEINRKTAQEPQAPKILRLL</sequence>
<dbReference type="Proteomes" id="UP000323426">
    <property type="component" value="Unassembled WGS sequence"/>
</dbReference>
<keyword evidence="2" id="KW-1185">Reference proteome</keyword>
<accession>A0A5M6DS47</accession>
<protein>
    <submittedName>
        <fullName evidence="1">Uncharacterized protein</fullName>
    </submittedName>
</protein>
<dbReference type="AlphaFoldDB" id="A0A5M6DS47"/>
<proteinExistence type="predicted"/>
<evidence type="ECO:0000313" key="2">
    <source>
        <dbReference type="Proteomes" id="UP000323426"/>
    </source>
</evidence>
<reference evidence="1 2" key="1">
    <citation type="submission" date="2019-09" db="EMBL/GenBank/DDBJ databases">
        <title>Genome sequence and assembly of Adhaeribacter sp.</title>
        <authorList>
            <person name="Chhetri G."/>
        </authorList>
    </citation>
    <scope>NUCLEOTIDE SEQUENCE [LARGE SCALE GENOMIC DNA]</scope>
    <source>
        <strain evidence="1 2">DK36</strain>
    </source>
</reference>
<comment type="caution">
    <text evidence="1">The sequence shown here is derived from an EMBL/GenBank/DDBJ whole genome shotgun (WGS) entry which is preliminary data.</text>
</comment>